<proteinExistence type="predicted"/>
<evidence type="ECO:0000313" key="1">
    <source>
        <dbReference type="EMBL" id="QHT94767.1"/>
    </source>
</evidence>
<accession>A0A6C0ISC3</accession>
<protein>
    <submittedName>
        <fullName evidence="1">Uncharacterized protein</fullName>
    </submittedName>
</protein>
<dbReference type="AlphaFoldDB" id="A0A6C0ISC3"/>
<sequence>MPFTEKELREYLTDNFMNAPSTGHIEYDDNDSDNEIQTPQLKKPLVTGSTDVDMDVIFKYLEKDSLSLDIEHQRDYLKQYTIHLCLYDVIQTLRLPLIQYLLVNTDNVYRFPNTTLDMRPFMEINESKYGIVSSSEDSDEIKDIHLIDDEFLTQITAFFEKYTGLSMNTETMYKGFLEDEHNNIFVFIDTSSVTFTKDRSAEYAIIDEIINTGSIRDMMIEKTVTDIFKQYDFLQYLRTIEGIPVQFPKIGYICDENDKGEYVNVFESDSTSDNELLLPPSVDHEMYDNLYIFSAMPLSVSNVHLIRRFACFIENEEVDTPDLQQDNISFSENDIQYYGLYELDLFKEL</sequence>
<name>A0A6C0ISC3_9ZZZZ</name>
<reference evidence="1" key="1">
    <citation type="journal article" date="2020" name="Nature">
        <title>Giant virus diversity and host interactions through global metagenomics.</title>
        <authorList>
            <person name="Schulz F."/>
            <person name="Roux S."/>
            <person name="Paez-Espino D."/>
            <person name="Jungbluth S."/>
            <person name="Walsh D.A."/>
            <person name="Denef V.J."/>
            <person name="McMahon K.D."/>
            <person name="Konstantinidis K.T."/>
            <person name="Eloe-Fadrosh E.A."/>
            <person name="Kyrpides N.C."/>
            <person name="Woyke T."/>
        </authorList>
    </citation>
    <scope>NUCLEOTIDE SEQUENCE</scope>
    <source>
        <strain evidence="1">GVMAG-M-3300024261-26</strain>
    </source>
</reference>
<dbReference type="EMBL" id="MN740230">
    <property type="protein sequence ID" value="QHT94767.1"/>
    <property type="molecule type" value="Genomic_DNA"/>
</dbReference>
<organism evidence="1">
    <name type="scientific">viral metagenome</name>
    <dbReference type="NCBI Taxonomy" id="1070528"/>
    <lineage>
        <taxon>unclassified sequences</taxon>
        <taxon>metagenomes</taxon>
        <taxon>organismal metagenomes</taxon>
    </lineage>
</organism>